<dbReference type="AlphaFoldDB" id="A0A5E4PT42"/>
<dbReference type="Proteomes" id="UP000324832">
    <property type="component" value="Unassembled WGS sequence"/>
</dbReference>
<dbReference type="InterPro" id="IPR011029">
    <property type="entry name" value="DEATH-like_dom_sf"/>
</dbReference>
<keyword evidence="2" id="KW-1185">Reference proteome</keyword>
<organism evidence="1 2">
    <name type="scientific">Leptidea sinapis</name>
    <dbReference type="NCBI Taxonomy" id="189913"/>
    <lineage>
        <taxon>Eukaryota</taxon>
        <taxon>Metazoa</taxon>
        <taxon>Ecdysozoa</taxon>
        <taxon>Arthropoda</taxon>
        <taxon>Hexapoda</taxon>
        <taxon>Insecta</taxon>
        <taxon>Pterygota</taxon>
        <taxon>Neoptera</taxon>
        <taxon>Endopterygota</taxon>
        <taxon>Lepidoptera</taxon>
        <taxon>Glossata</taxon>
        <taxon>Ditrysia</taxon>
        <taxon>Papilionoidea</taxon>
        <taxon>Pieridae</taxon>
        <taxon>Dismorphiinae</taxon>
        <taxon>Leptidea</taxon>
    </lineage>
</organism>
<proteinExistence type="predicted"/>
<evidence type="ECO:0000313" key="2">
    <source>
        <dbReference type="Proteomes" id="UP000324832"/>
    </source>
</evidence>
<name>A0A5E4PT42_9NEOP</name>
<evidence type="ECO:0000313" key="1">
    <source>
        <dbReference type="EMBL" id="VVC89245.1"/>
    </source>
</evidence>
<dbReference type="EMBL" id="FZQP02000482">
    <property type="protein sequence ID" value="VVC89245.1"/>
    <property type="molecule type" value="Genomic_DNA"/>
</dbReference>
<feature type="non-terminal residue" evidence="1">
    <location>
        <position position="185"/>
    </location>
</feature>
<accession>A0A5E4PT42</accession>
<reference evidence="1 2" key="1">
    <citation type="submission" date="2017-07" db="EMBL/GenBank/DDBJ databases">
        <authorList>
            <person name="Talla V."/>
            <person name="Backstrom N."/>
        </authorList>
    </citation>
    <scope>NUCLEOTIDE SEQUENCE [LARGE SCALE GENOMIC DNA]</scope>
</reference>
<gene>
    <name evidence="1" type="ORF">LSINAPIS_LOCUS2421</name>
</gene>
<dbReference type="SUPFAM" id="SSF47986">
    <property type="entry name" value="DEATH domain"/>
    <property type="match status" value="1"/>
</dbReference>
<sequence length="185" mass="20235">MAYGVERGAGATAIPPRSANRFTSASSVVTQCNSISVAQFGSAAVFRSVVDRPLGSRHSAARSCCRAMDMTVDVCAYLAQHKSTLFREICDTNVLDVLVKKGLFSVNDLEVITSASNGEKCNQFIEVVSKQSGAKLQELCSVINNECPKLAKELMNDRRKYLINGYSTVNAKENMVMNHNLNRYV</sequence>
<dbReference type="Gene3D" id="1.10.533.10">
    <property type="entry name" value="Death Domain, Fas"/>
    <property type="match status" value="1"/>
</dbReference>
<evidence type="ECO:0008006" key="3">
    <source>
        <dbReference type="Google" id="ProtNLM"/>
    </source>
</evidence>
<protein>
    <recommendedName>
        <fullName evidence="3">CARD domain-containing protein</fullName>
    </recommendedName>
</protein>